<organism evidence="2 3">
    <name type="scientific">Geodermatophilus saharensis</name>
    <dbReference type="NCBI Taxonomy" id="1137994"/>
    <lineage>
        <taxon>Bacteria</taxon>
        <taxon>Bacillati</taxon>
        <taxon>Actinomycetota</taxon>
        <taxon>Actinomycetes</taxon>
        <taxon>Geodermatophilales</taxon>
        <taxon>Geodermatophilaceae</taxon>
        <taxon>Geodermatophilus</taxon>
    </lineage>
</organism>
<evidence type="ECO:0000313" key="2">
    <source>
        <dbReference type="EMBL" id="SNS87369.1"/>
    </source>
</evidence>
<accession>A0A239I1G6</accession>
<keyword evidence="3" id="KW-1185">Reference proteome</keyword>
<dbReference type="Proteomes" id="UP000198386">
    <property type="component" value="Unassembled WGS sequence"/>
</dbReference>
<evidence type="ECO:0008006" key="4">
    <source>
        <dbReference type="Google" id="ProtNLM"/>
    </source>
</evidence>
<gene>
    <name evidence="2" type="ORF">SAMN04488107_4101</name>
</gene>
<protein>
    <recommendedName>
        <fullName evidence="4">DUF3303 domain-containing protein</fullName>
    </recommendedName>
</protein>
<evidence type="ECO:0000256" key="1">
    <source>
        <dbReference type="ARBA" id="ARBA00006869"/>
    </source>
</evidence>
<reference evidence="3" key="1">
    <citation type="submission" date="2017-06" db="EMBL/GenBank/DDBJ databases">
        <authorList>
            <person name="Varghese N."/>
            <person name="Submissions S."/>
        </authorList>
    </citation>
    <scope>NUCLEOTIDE SEQUENCE [LARGE SCALE GENOMIC DNA]</scope>
    <source>
        <strain evidence="3">DSM 45423</strain>
    </source>
</reference>
<dbReference type="RefSeq" id="WP_089405767.1">
    <property type="nucleotide sequence ID" value="NZ_FZOH01000010.1"/>
</dbReference>
<comment type="similarity">
    <text evidence="1">Belongs to the darcynin family.</text>
</comment>
<evidence type="ECO:0000313" key="3">
    <source>
        <dbReference type="Proteomes" id="UP000198386"/>
    </source>
</evidence>
<dbReference type="EMBL" id="FZOH01000010">
    <property type="protein sequence ID" value="SNS87369.1"/>
    <property type="molecule type" value="Genomic_DNA"/>
</dbReference>
<name>A0A239I1G6_9ACTN</name>
<proteinExistence type="inferred from homology"/>
<dbReference type="InterPro" id="IPR031409">
    <property type="entry name" value="Darcynin"/>
</dbReference>
<dbReference type="AlphaFoldDB" id="A0A239I1G6"/>
<sequence>MSRTFTVVALVTLAPAWLRMTRTEREEFNDEHVAPVLARHAGRVGMRHVDVEAFTGTCSDVLIFTTDDLAAFASLWDDLRDTPLFARPLLEVVDVLVGLDAEWVRRPDPAPLAAGV</sequence>
<dbReference type="Pfam" id="PF17074">
    <property type="entry name" value="Darcynin"/>
    <property type="match status" value="1"/>
</dbReference>
<dbReference type="OrthoDB" id="73186at2"/>